<dbReference type="EMBL" id="LXQA010289916">
    <property type="protein sequence ID" value="MCI41260.1"/>
    <property type="molecule type" value="Genomic_DNA"/>
</dbReference>
<evidence type="ECO:0000313" key="1">
    <source>
        <dbReference type="EMBL" id="MCI41260.1"/>
    </source>
</evidence>
<comment type="caution">
    <text evidence="1">The sequence shown here is derived from an EMBL/GenBank/DDBJ whole genome shotgun (WGS) entry which is preliminary data.</text>
</comment>
<name>A0A392RZP9_9FABA</name>
<reference evidence="1 2" key="1">
    <citation type="journal article" date="2018" name="Front. Plant Sci.">
        <title>Red Clover (Trifolium pratense) and Zigzag Clover (T. medium) - A Picture of Genomic Similarities and Differences.</title>
        <authorList>
            <person name="Dluhosova J."/>
            <person name="Istvanek J."/>
            <person name="Nedelnik J."/>
            <person name="Repkova J."/>
        </authorList>
    </citation>
    <scope>NUCLEOTIDE SEQUENCE [LARGE SCALE GENOMIC DNA]</scope>
    <source>
        <strain evidence="2">cv. 10/8</strain>
        <tissue evidence="1">Leaf</tissue>
    </source>
</reference>
<accession>A0A392RZP9</accession>
<feature type="non-terminal residue" evidence="1">
    <location>
        <position position="77"/>
    </location>
</feature>
<proteinExistence type="predicted"/>
<keyword evidence="2" id="KW-1185">Reference proteome</keyword>
<evidence type="ECO:0000313" key="2">
    <source>
        <dbReference type="Proteomes" id="UP000265520"/>
    </source>
</evidence>
<protein>
    <submittedName>
        <fullName evidence="1">Uncharacterized protein</fullName>
    </submittedName>
</protein>
<dbReference type="Proteomes" id="UP000265520">
    <property type="component" value="Unassembled WGS sequence"/>
</dbReference>
<dbReference type="AlphaFoldDB" id="A0A392RZP9"/>
<organism evidence="1 2">
    <name type="scientific">Trifolium medium</name>
    <dbReference type="NCBI Taxonomy" id="97028"/>
    <lineage>
        <taxon>Eukaryota</taxon>
        <taxon>Viridiplantae</taxon>
        <taxon>Streptophyta</taxon>
        <taxon>Embryophyta</taxon>
        <taxon>Tracheophyta</taxon>
        <taxon>Spermatophyta</taxon>
        <taxon>Magnoliopsida</taxon>
        <taxon>eudicotyledons</taxon>
        <taxon>Gunneridae</taxon>
        <taxon>Pentapetalae</taxon>
        <taxon>rosids</taxon>
        <taxon>fabids</taxon>
        <taxon>Fabales</taxon>
        <taxon>Fabaceae</taxon>
        <taxon>Papilionoideae</taxon>
        <taxon>50 kb inversion clade</taxon>
        <taxon>NPAAA clade</taxon>
        <taxon>Hologalegina</taxon>
        <taxon>IRL clade</taxon>
        <taxon>Trifolieae</taxon>
        <taxon>Trifolium</taxon>
    </lineage>
</organism>
<sequence>MTSLYLDAINPKNVEPNVVTSTKGSVSSNVVGSVETSKKFAFETVSLDNPRTIESVHVSPSKVVVDSVVGSPKETLP</sequence>